<dbReference type="AlphaFoldDB" id="A0A842HNC2"/>
<evidence type="ECO:0000256" key="1">
    <source>
        <dbReference type="SAM" id="Phobius"/>
    </source>
</evidence>
<proteinExistence type="predicted"/>
<accession>A0A842HNC2</accession>
<evidence type="ECO:0000313" key="2">
    <source>
        <dbReference type="EMBL" id="MBC2768771.1"/>
    </source>
</evidence>
<keyword evidence="1" id="KW-0472">Membrane</keyword>
<comment type="caution">
    <text evidence="2">The sequence shown here is derived from an EMBL/GenBank/DDBJ whole genome shotgun (WGS) entry which is preliminary data.</text>
</comment>
<gene>
    <name evidence="2" type="ORF">GTU67_02445</name>
</gene>
<dbReference type="Proteomes" id="UP000545386">
    <property type="component" value="Unassembled WGS sequence"/>
</dbReference>
<keyword evidence="1" id="KW-0812">Transmembrane</keyword>
<dbReference type="EMBL" id="JACJUU010000001">
    <property type="protein sequence ID" value="MBC2768771.1"/>
    <property type="molecule type" value="Genomic_DNA"/>
</dbReference>
<reference evidence="2 3" key="1">
    <citation type="submission" date="2020-08" db="EMBL/GenBank/DDBJ databases">
        <title>Paraeoetvoesia sp. YC-7-48 draft genome sequence.</title>
        <authorList>
            <person name="Yao L."/>
        </authorList>
    </citation>
    <scope>NUCLEOTIDE SEQUENCE [LARGE SCALE GENOMIC DNA]</scope>
    <source>
        <strain evidence="3">YC-7-48</strain>
    </source>
</reference>
<evidence type="ECO:0000313" key="3">
    <source>
        <dbReference type="Proteomes" id="UP000545386"/>
    </source>
</evidence>
<name>A0A842HNC2_9BURK</name>
<sequence>MLKVLVLLGLAALLLILPELSWAQTSGGLTRTTSTMEKLRDWLWLIIPVVCLIAGGLLGAAYSMDLIRKDTLYMWTGGVIFAGLVAGGVIELVF</sequence>
<keyword evidence="3" id="KW-1185">Reference proteome</keyword>
<feature type="transmembrane region" description="Helical" evidence="1">
    <location>
        <begin position="42"/>
        <end position="60"/>
    </location>
</feature>
<keyword evidence="1" id="KW-1133">Transmembrane helix</keyword>
<evidence type="ECO:0008006" key="4">
    <source>
        <dbReference type="Google" id="ProtNLM"/>
    </source>
</evidence>
<protein>
    <recommendedName>
        <fullName evidence="4">Conjugal transfer protein</fullName>
    </recommendedName>
</protein>
<organism evidence="2 3">
    <name type="scientific">Pusillimonas minor</name>
    <dbReference type="NCBI Taxonomy" id="2697024"/>
    <lineage>
        <taxon>Bacteria</taxon>
        <taxon>Pseudomonadati</taxon>
        <taxon>Pseudomonadota</taxon>
        <taxon>Betaproteobacteria</taxon>
        <taxon>Burkholderiales</taxon>
        <taxon>Alcaligenaceae</taxon>
        <taxon>Pusillimonas</taxon>
    </lineage>
</organism>
<feature type="transmembrane region" description="Helical" evidence="1">
    <location>
        <begin position="72"/>
        <end position="93"/>
    </location>
</feature>